<sequence length="264" mass="28708">MRLHVVSDVHGNAAALARAADGADGLIVLGDLLEFIDYRDPQNGIVARLLGTAVSAEFGRMRRIGAPRAQVLGLLERSWARFSDPAGAVEEAVREQYAELFGVLGGLGVPVWAIPGNVDMPGAWPETDGVLPADGRVIEIAGRRVGFLGGVPLPPGIDPRRAGPWQPYFLEHEDWTARLEALGPADLLCTHVPPEHPVLTYDVVTRRGEIASVPLTDRIRAEEPTHALFGHVHQPLARRARVGRTECVNVGHFRALERPYVLHL</sequence>
<dbReference type="SUPFAM" id="SSF56300">
    <property type="entry name" value="Metallo-dependent phosphatases"/>
    <property type="match status" value="1"/>
</dbReference>
<dbReference type="STRING" id="260086.SAMN05216207_102226"/>
<dbReference type="CDD" id="cd00838">
    <property type="entry name" value="MPP_superfamily"/>
    <property type="match status" value="1"/>
</dbReference>
<dbReference type="GO" id="GO:0016787">
    <property type="term" value="F:hydrolase activity"/>
    <property type="evidence" value="ECO:0007669"/>
    <property type="project" value="InterPro"/>
</dbReference>
<name>A0A1I5C4S3_PSUAM</name>
<reference evidence="2 3" key="1">
    <citation type="submission" date="2016-10" db="EMBL/GenBank/DDBJ databases">
        <authorList>
            <person name="de Groot N.N."/>
        </authorList>
    </citation>
    <scope>NUCLEOTIDE SEQUENCE [LARGE SCALE GENOMIC DNA]</scope>
    <source>
        <strain evidence="2 3">CGMCC 4.1877</strain>
    </source>
</reference>
<gene>
    <name evidence="2" type="ORF">SAMN05216207_102226</name>
</gene>
<accession>A0A1I5C4S3</accession>
<protein>
    <submittedName>
        <fullName evidence="2">Predicted phosphoesterase</fullName>
    </submittedName>
</protein>
<dbReference type="AlphaFoldDB" id="A0A1I5C4S3"/>
<dbReference type="Proteomes" id="UP000199614">
    <property type="component" value="Unassembled WGS sequence"/>
</dbReference>
<feature type="domain" description="Calcineurin-like phosphoesterase" evidence="1">
    <location>
        <begin position="1"/>
        <end position="235"/>
    </location>
</feature>
<evidence type="ECO:0000313" key="2">
    <source>
        <dbReference type="EMBL" id="SFN82013.1"/>
    </source>
</evidence>
<proteinExistence type="predicted"/>
<dbReference type="InterPro" id="IPR029052">
    <property type="entry name" value="Metallo-depent_PP-like"/>
</dbReference>
<keyword evidence="3" id="KW-1185">Reference proteome</keyword>
<dbReference type="EMBL" id="FOUY01000022">
    <property type="protein sequence ID" value="SFN82013.1"/>
    <property type="molecule type" value="Genomic_DNA"/>
</dbReference>
<evidence type="ECO:0000313" key="3">
    <source>
        <dbReference type="Proteomes" id="UP000199614"/>
    </source>
</evidence>
<organism evidence="2 3">
    <name type="scientific">Pseudonocardia ammonioxydans</name>
    <dbReference type="NCBI Taxonomy" id="260086"/>
    <lineage>
        <taxon>Bacteria</taxon>
        <taxon>Bacillati</taxon>
        <taxon>Actinomycetota</taxon>
        <taxon>Actinomycetes</taxon>
        <taxon>Pseudonocardiales</taxon>
        <taxon>Pseudonocardiaceae</taxon>
        <taxon>Pseudonocardia</taxon>
    </lineage>
</organism>
<dbReference type="Pfam" id="PF00149">
    <property type="entry name" value="Metallophos"/>
    <property type="match status" value="1"/>
</dbReference>
<dbReference type="Gene3D" id="3.60.21.10">
    <property type="match status" value="2"/>
</dbReference>
<dbReference type="InterPro" id="IPR004843">
    <property type="entry name" value="Calcineurin-like_PHP"/>
</dbReference>
<dbReference type="RefSeq" id="WP_177238598.1">
    <property type="nucleotide sequence ID" value="NZ_FOUY01000022.1"/>
</dbReference>
<evidence type="ECO:0000259" key="1">
    <source>
        <dbReference type="Pfam" id="PF00149"/>
    </source>
</evidence>